<dbReference type="Proteomes" id="UP001420932">
    <property type="component" value="Unassembled WGS sequence"/>
</dbReference>
<dbReference type="PANTHER" id="PTHR42678:SF34">
    <property type="entry name" value="OS04G0183300 PROTEIN"/>
    <property type="match status" value="1"/>
</dbReference>
<evidence type="ECO:0000313" key="2">
    <source>
        <dbReference type="EMBL" id="KAK9169178.1"/>
    </source>
</evidence>
<evidence type="ECO:0000313" key="3">
    <source>
        <dbReference type="Proteomes" id="UP001420932"/>
    </source>
</evidence>
<sequence>MRCSGEVKEGGSNYLGKATSASGRPFALPLHLMHGVARGGQGKHWIGHFVASNMVALSLGTETDGSILFPANANSSLESSLLLGSLDRSGVVPISPRQDTVGTVSDAVECLDAIVGFDWKDAAATREASNFKMICRLLYSNSVFNLNYLLSVQFVVLQLKKLFAQRAWITRNYKVVQFPFRSTSACIVFPFLKNSFLTFNLCVRGLQDKIQLVPIDLWKRHTVQEKAYPKNKVDDDLKQGVPGAIPIPPDDL</sequence>
<organism evidence="2 3">
    <name type="scientific">Stephania yunnanensis</name>
    <dbReference type="NCBI Taxonomy" id="152371"/>
    <lineage>
        <taxon>Eukaryota</taxon>
        <taxon>Viridiplantae</taxon>
        <taxon>Streptophyta</taxon>
        <taxon>Embryophyta</taxon>
        <taxon>Tracheophyta</taxon>
        <taxon>Spermatophyta</taxon>
        <taxon>Magnoliopsida</taxon>
        <taxon>Ranunculales</taxon>
        <taxon>Menispermaceae</taxon>
        <taxon>Menispermoideae</taxon>
        <taxon>Cissampelideae</taxon>
        <taxon>Stephania</taxon>
    </lineage>
</organism>
<dbReference type="EMBL" id="JBBNAF010000001">
    <property type="protein sequence ID" value="KAK9169178.1"/>
    <property type="molecule type" value="Genomic_DNA"/>
</dbReference>
<comment type="caution">
    <text evidence="2">The sequence shown here is derived from an EMBL/GenBank/DDBJ whole genome shotgun (WGS) entry which is preliminary data.</text>
</comment>
<dbReference type="InterPro" id="IPR036928">
    <property type="entry name" value="AS_sf"/>
</dbReference>
<keyword evidence="3" id="KW-1185">Reference proteome</keyword>
<evidence type="ECO:0000259" key="1">
    <source>
        <dbReference type="Pfam" id="PF01425"/>
    </source>
</evidence>
<accession>A0AAP0Q6Z7</accession>
<dbReference type="SUPFAM" id="SSF75304">
    <property type="entry name" value="Amidase signature (AS) enzymes"/>
    <property type="match status" value="1"/>
</dbReference>
<dbReference type="Pfam" id="PF01425">
    <property type="entry name" value="Amidase"/>
    <property type="match status" value="1"/>
</dbReference>
<gene>
    <name evidence="2" type="ORF">Syun_001318</name>
</gene>
<feature type="domain" description="Amidase" evidence="1">
    <location>
        <begin position="48"/>
        <end position="125"/>
    </location>
</feature>
<dbReference type="Gene3D" id="3.90.1300.10">
    <property type="entry name" value="Amidase signature (AS) domain"/>
    <property type="match status" value="1"/>
</dbReference>
<name>A0AAP0Q6Z7_9MAGN</name>
<dbReference type="PANTHER" id="PTHR42678">
    <property type="entry name" value="AMIDASE"/>
    <property type="match status" value="1"/>
</dbReference>
<dbReference type="AlphaFoldDB" id="A0AAP0Q6Z7"/>
<reference evidence="2 3" key="1">
    <citation type="submission" date="2024-01" db="EMBL/GenBank/DDBJ databases">
        <title>Genome assemblies of Stephania.</title>
        <authorList>
            <person name="Yang L."/>
        </authorList>
    </citation>
    <scope>NUCLEOTIDE SEQUENCE [LARGE SCALE GENOMIC DNA]</scope>
    <source>
        <strain evidence="2">YNDBR</strain>
        <tissue evidence="2">Leaf</tissue>
    </source>
</reference>
<proteinExistence type="predicted"/>
<protein>
    <recommendedName>
        <fullName evidence="1">Amidase domain-containing protein</fullName>
    </recommendedName>
</protein>
<dbReference type="InterPro" id="IPR023631">
    <property type="entry name" value="Amidase_dom"/>
</dbReference>